<sequence>MKSSRRQRLRHRITIFTIVALLWSQFALAGHPAASMAFAALDAGPPAGLQHGCQHPTPSDDAAVCAPHCTQGDQSRDATRIPPVPASLPAPVYSMALIAAPVDSTTIYRATPLVVSWHRPTLHPASILLI</sequence>
<keyword evidence="3" id="KW-1185">Reference proteome</keyword>
<name>A0A0A0EKJ6_9GAMM</name>
<dbReference type="AlphaFoldDB" id="A0A0A0EKJ6"/>
<reference evidence="2 3" key="1">
    <citation type="submission" date="2013-08" db="EMBL/GenBank/DDBJ databases">
        <title>Genome sequencing of Lysobacter.</title>
        <authorList>
            <person name="Zhang S."/>
            <person name="Wang G."/>
        </authorList>
    </citation>
    <scope>NUCLEOTIDE SEQUENCE [LARGE SCALE GENOMIC DNA]</scope>
    <source>
        <strain evidence="2 3">Ko07</strain>
    </source>
</reference>
<dbReference type="EMBL" id="AVPS01000016">
    <property type="protein sequence ID" value="KGM50693.1"/>
    <property type="molecule type" value="Genomic_DNA"/>
</dbReference>
<evidence type="ECO:0000313" key="2">
    <source>
        <dbReference type="EMBL" id="KGM50693.1"/>
    </source>
</evidence>
<organism evidence="2 3">
    <name type="scientific">Lysobacter concretionis Ko07 = DSM 16239</name>
    <dbReference type="NCBI Taxonomy" id="1122185"/>
    <lineage>
        <taxon>Bacteria</taxon>
        <taxon>Pseudomonadati</taxon>
        <taxon>Pseudomonadota</taxon>
        <taxon>Gammaproteobacteria</taxon>
        <taxon>Lysobacterales</taxon>
        <taxon>Lysobacteraceae</taxon>
        <taxon>Novilysobacter</taxon>
    </lineage>
</organism>
<dbReference type="RefSeq" id="WP_036196130.1">
    <property type="nucleotide sequence ID" value="NZ_AVPS01000016.1"/>
</dbReference>
<dbReference type="OrthoDB" id="6023277at2"/>
<gene>
    <name evidence="2" type="ORF">N792_03670</name>
</gene>
<accession>A0A0A0EKJ6</accession>
<evidence type="ECO:0000256" key="1">
    <source>
        <dbReference type="SAM" id="SignalP"/>
    </source>
</evidence>
<evidence type="ECO:0008006" key="4">
    <source>
        <dbReference type="Google" id="ProtNLM"/>
    </source>
</evidence>
<feature type="chain" id="PRO_5001969041" description="DUF2946 domain-containing protein" evidence="1">
    <location>
        <begin position="30"/>
        <end position="130"/>
    </location>
</feature>
<feature type="signal peptide" evidence="1">
    <location>
        <begin position="1"/>
        <end position="29"/>
    </location>
</feature>
<evidence type="ECO:0000313" key="3">
    <source>
        <dbReference type="Proteomes" id="UP000030017"/>
    </source>
</evidence>
<proteinExistence type="predicted"/>
<dbReference type="STRING" id="1122185.N792_03670"/>
<dbReference type="eggNOG" id="ENOG50301BR">
    <property type="taxonomic scope" value="Bacteria"/>
</dbReference>
<protein>
    <recommendedName>
        <fullName evidence="4">DUF2946 domain-containing protein</fullName>
    </recommendedName>
</protein>
<keyword evidence="1" id="KW-0732">Signal</keyword>
<comment type="caution">
    <text evidence="2">The sequence shown here is derived from an EMBL/GenBank/DDBJ whole genome shotgun (WGS) entry which is preliminary data.</text>
</comment>
<dbReference type="Proteomes" id="UP000030017">
    <property type="component" value="Unassembled WGS sequence"/>
</dbReference>